<reference evidence="1" key="1">
    <citation type="submission" date="2009-01" db="EMBL/GenBank/DDBJ databases">
        <title>The Genome Sequence of Brucella pinnipedialis M292/94/1.</title>
        <authorList>
            <consortium name="The Broad Institute Genome Sequencing Platform"/>
            <person name="Ward D."/>
            <person name="Young S.K."/>
            <person name="Kodira C.D."/>
            <person name="Zeng Q."/>
            <person name="Koehrsen M."/>
            <person name="Alvarado L."/>
            <person name="Berlin A."/>
            <person name="Borenstein D."/>
            <person name="Chen Z."/>
            <person name="Engels R."/>
            <person name="Freedman E."/>
            <person name="Gellesch M."/>
            <person name="Goldberg J."/>
            <person name="Griggs A."/>
            <person name="Gujja S."/>
            <person name="Heiman D."/>
            <person name="Hepburn T."/>
            <person name="Howarth C."/>
            <person name="Jen D."/>
            <person name="Larson L."/>
            <person name="Lewis B."/>
            <person name="Mehta T."/>
            <person name="Park D."/>
            <person name="Pearson M."/>
            <person name="Roberts A."/>
            <person name="Saif S."/>
            <person name="Shea T."/>
            <person name="Shenoy N."/>
            <person name="Sisk P."/>
            <person name="Stolte C."/>
            <person name="Sykes S."/>
            <person name="Walk T."/>
            <person name="White J."/>
            <person name="Yandava C."/>
            <person name="Whatmore A.M."/>
            <person name="Perrett L.L."/>
            <person name="O'Callaghan D."/>
            <person name="Nusbaum C."/>
            <person name="Galagan J."/>
            <person name="Birren B."/>
        </authorList>
    </citation>
    <scope>NUCLEOTIDE SEQUENCE [LARGE SCALE GENOMIC DNA]</scope>
    <source>
        <strain evidence="1">M292/94/1</strain>
    </source>
</reference>
<proteinExistence type="predicted"/>
<dbReference type="EMBL" id="EQ999534">
    <property type="protein sequence ID" value="EEZ29040.1"/>
    <property type="molecule type" value="Genomic_DNA"/>
</dbReference>
<dbReference type="HOGENOM" id="CLU_176301_0_0_5"/>
<organism evidence="1">
    <name type="scientific">Brucella pinnipedialis M292/94/1</name>
    <dbReference type="NCBI Taxonomy" id="520462"/>
    <lineage>
        <taxon>Bacteria</taxon>
        <taxon>Pseudomonadati</taxon>
        <taxon>Pseudomonadota</taxon>
        <taxon>Alphaproteobacteria</taxon>
        <taxon>Hyphomicrobiales</taxon>
        <taxon>Brucellaceae</taxon>
        <taxon>Brucella/Ochrobactrum group</taxon>
        <taxon>Brucella</taxon>
    </lineage>
</organism>
<dbReference type="RefSeq" id="WP_006165144.1">
    <property type="nucleotide sequence ID" value="NZ_EQ999534.1"/>
</dbReference>
<dbReference type="AlphaFoldDB" id="A0A0E1WW44"/>
<sequence length="118" mass="13131">MKKTAITELDIDSLDEATLTALNRRIVERLQFLHQQKTAAVLQEIKIGSGVMFEGPDGTMVRGFVIRRNRKTVTVHTDDDKQWNVSPSLLSLTGGHIMDEAPTTAGRVVPFSKPDSRK</sequence>
<dbReference type="Proteomes" id="UP000004659">
    <property type="component" value="Unassembled WGS sequence"/>
</dbReference>
<name>A0A0E1WW44_9HYPH</name>
<accession>A0A0E1WW44</accession>
<gene>
    <name evidence="1" type="ORF">BALG_02393</name>
</gene>
<evidence type="ECO:0000313" key="1">
    <source>
        <dbReference type="EMBL" id="EEZ29040.1"/>
    </source>
</evidence>
<protein>
    <submittedName>
        <fullName evidence="1">Uncharacterized protein</fullName>
    </submittedName>
</protein>